<organism evidence="1">
    <name type="scientific">Strombidinopsis acuminata</name>
    <dbReference type="NCBI Taxonomy" id="141414"/>
    <lineage>
        <taxon>Eukaryota</taxon>
        <taxon>Sar</taxon>
        <taxon>Alveolata</taxon>
        <taxon>Ciliophora</taxon>
        <taxon>Intramacronucleata</taxon>
        <taxon>Spirotrichea</taxon>
        <taxon>Choreotrichia</taxon>
        <taxon>Choreotrichida</taxon>
        <taxon>Strombidinopsidae</taxon>
        <taxon>Strombidinopsis</taxon>
    </lineage>
</organism>
<sequence length="111" mass="12098">MSWSEPFQTLVSKVVRDERDGERRIREAPSSPACYADLRASRRALLPRPLIGVSILTQCAAYCAPTPPFDGSIRRTSASAWAAVSHASCIVIYRVAAAFSLVYCGGQPPDR</sequence>
<name>A0A7S3TM93_9SPIT</name>
<gene>
    <name evidence="1" type="ORF">SACU0126_LOCUS27705</name>
</gene>
<evidence type="ECO:0000313" key="1">
    <source>
        <dbReference type="EMBL" id="CAE0587816.1"/>
    </source>
</evidence>
<reference evidence="1" key="1">
    <citation type="submission" date="2021-01" db="EMBL/GenBank/DDBJ databases">
        <authorList>
            <person name="Corre E."/>
            <person name="Pelletier E."/>
            <person name="Niang G."/>
            <person name="Scheremetjew M."/>
            <person name="Finn R."/>
            <person name="Kale V."/>
            <person name="Holt S."/>
            <person name="Cochrane G."/>
            <person name="Meng A."/>
            <person name="Brown T."/>
            <person name="Cohen L."/>
        </authorList>
    </citation>
    <scope>NUCLEOTIDE SEQUENCE</scope>
    <source>
        <strain evidence="1">SPMC142</strain>
    </source>
</reference>
<dbReference type="AlphaFoldDB" id="A0A7S3TM93"/>
<protein>
    <submittedName>
        <fullName evidence="1">Uncharacterized protein</fullName>
    </submittedName>
</protein>
<accession>A0A7S3TM93</accession>
<dbReference type="EMBL" id="HBIQ01086854">
    <property type="protein sequence ID" value="CAE0587816.1"/>
    <property type="molecule type" value="Transcribed_RNA"/>
</dbReference>
<proteinExistence type="predicted"/>